<gene>
    <name evidence="2" type="ORF">ACFP57_12635</name>
</gene>
<evidence type="ECO:0000313" key="2">
    <source>
        <dbReference type="EMBL" id="MFC6397822.1"/>
    </source>
</evidence>
<reference evidence="3" key="1">
    <citation type="journal article" date="2019" name="Int. J. Syst. Evol. Microbiol.">
        <title>The Global Catalogue of Microorganisms (GCM) 10K type strain sequencing project: providing services to taxonomists for standard genome sequencing and annotation.</title>
        <authorList>
            <consortium name="The Broad Institute Genomics Platform"/>
            <consortium name="The Broad Institute Genome Sequencing Center for Infectious Disease"/>
            <person name="Wu L."/>
            <person name="Ma J."/>
        </authorList>
    </citation>
    <scope>NUCLEOTIDE SEQUENCE [LARGE SCALE GENOMIC DNA]</scope>
    <source>
        <strain evidence="3">CGMCC 1.15277</strain>
    </source>
</reference>
<dbReference type="RefSeq" id="WP_386769697.1">
    <property type="nucleotide sequence ID" value="NZ_JBHSUA010000024.1"/>
</dbReference>
<organism evidence="2 3">
    <name type="scientific">Luteococcus sanguinis</name>
    <dbReference type="NCBI Taxonomy" id="174038"/>
    <lineage>
        <taxon>Bacteria</taxon>
        <taxon>Bacillati</taxon>
        <taxon>Actinomycetota</taxon>
        <taxon>Actinomycetes</taxon>
        <taxon>Propionibacteriales</taxon>
        <taxon>Propionibacteriaceae</taxon>
        <taxon>Luteococcus</taxon>
    </lineage>
</organism>
<dbReference type="EMBL" id="JBHSUA010000024">
    <property type="protein sequence ID" value="MFC6397822.1"/>
    <property type="molecule type" value="Genomic_DNA"/>
</dbReference>
<accession>A0ABW1X3K3</accession>
<proteinExistence type="predicted"/>
<protein>
    <recommendedName>
        <fullName evidence="4">Carboxypeptidase regulatory-like domain-containing protein</fullName>
    </recommendedName>
</protein>
<sequence length="326" mass="32579">MVLAAAIAAPYGGVAAAAPSPPTSLQVLAEPRLNASFAGQGSTLSVTGKLVSDTGRPLAGRTIQLTLDGVWQTSQTTARNGSFNFSHRVPAGTPVRSHEVVVSTEPVTGWTEATVHGKVTVGRLRTARLSAAINNPRGRASSSLVLSGRVTDTAGMALAGVFVQGHFPDGEWTDSFATDAQGRFSGSFTIPADSTVGTATIQVVLDGLSGYGAKPVPVTYAVLPGSASPSARAEPSATEMASPEAIGTLDPDLNRPTVASAPPAPVTPPTTPPAGGGVAAVPAGAWAMAGLVGIGLAVSVGMLGRGMGDEAGVEEEVEGRLIGGPD</sequence>
<evidence type="ECO:0008006" key="4">
    <source>
        <dbReference type="Google" id="ProtNLM"/>
    </source>
</evidence>
<dbReference type="Proteomes" id="UP001596266">
    <property type="component" value="Unassembled WGS sequence"/>
</dbReference>
<name>A0ABW1X3K3_9ACTN</name>
<feature type="compositionally biased region" description="Pro residues" evidence="1">
    <location>
        <begin position="262"/>
        <end position="272"/>
    </location>
</feature>
<keyword evidence="3" id="KW-1185">Reference proteome</keyword>
<feature type="region of interest" description="Disordered" evidence="1">
    <location>
        <begin position="247"/>
        <end position="275"/>
    </location>
</feature>
<evidence type="ECO:0000313" key="3">
    <source>
        <dbReference type="Proteomes" id="UP001596266"/>
    </source>
</evidence>
<evidence type="ECO:0000256" key="1">
    <source>
        <dbReference type="SAM" id="MobiDB-lite"/>
    </source>
</evidence>
<comment type="caution">
    <text evidence="2">The sequence shown here is derived from an EMBL/GenBank/DDBJ whole genome shotgun (WGS) entry which is preliminary data.</text>
</comment>